<proteinExistence type="inferred from homology"/>
<comment type="cofactor">
    <cofactor evidence="12">
        <name>pyruvate</name>
        <dbReference type="ChEBI" id="CHEBI:15361"/>
    </cofactor>
    <text evidence="12">Binds 1 pyruvoyl group covalently per subunit.</text>
</comment>
<feature type="topological domain" description="Mitochondrial matrix" evidence="12">
    <location>
        <begin position="1"/>
        <end position="67"/>
    </location>
</feature>
<evidence type="ECO:0000256" key="7">
    <source>
        <dbReference type="ARBA" id="ARBA00023136"/>
    </source>
</evidence>
<keyword evidence="14" id="KW-1185">Reference proteome</keyword>
<comment type="similarity">
    <text evidence="12">Belongs to the phosphatidylserine decarboxylase family. PSD-B subfamily. Eukaryotic type I sub-subfamily.</text>
</comment>
<dbReference type="GO" id="GO:0006646">
    <property type="term" value="P:phosphatidylethanolamine biosynthetic process"/>
    <property type="evidence" value="ECO:0007669"/>
    <property type="project" value="UniProtKB-UniRule"/>
</dbReference>
<dbReference type="Pfam" id="PF02666">
    <property type="entry name" value="PS_Dcarbxylase"/>
    <property type="match status" value="1"/>
</dbReference>
<dbReference type="EC" id="4.1.1.65" evidence="12"/>
<dbReference type="InterPro" id="IPR003817">
    <property type="entry name" value="PS_Dcarbxylase"/>
</dbReference>
<feature type="active site" description="Charge relay system; for autoendoproteolytic cleavage activity" evidence="12">
    <location>
        <position position="192"/>
    </location>
</feature>
<evidence type="ECO:0000256" key="12">
    <source>
        <dbReference type="HAMAP-Rule" id="MF_03208"/>
    </source>
</evidence>
<keyword evidence="8 12" id="KW-0594">Phospholipid biosynthesis</keyword>
<dbReference type="InterPro" id="IPR033177">
    <property type="entry name" value="PSD-B"/>
</dbReference>
<dbReference type="EMBL" id="JBFOLK010000012">
    <property type="protein sequence ID" value="KAL2472063.1"/>
    <property type="molecule type" value="Genomic_DNA"/>
</dbReference>
<gene>
    <name evidence="13" type="ORF">Adt_40199</name>
</gene>
<comment type="pathway">
    <text evidence="1">Lipid metabolism.</text>
</comment>
<keyword evidence="12" id="KW-0496">Mitochondrion</keyword>
<keyword evidence="11 12" id="KW-0670">Pyruvate</keyword>
<feature type="chain" id="PRO_5044512994" description="Phosphatidylserine decarboxylase 1 beta chain" evidence="12">
    <location>
        <begin position="1"/>
        <end position="379"/>
    </location>
</feature>
<keyword evidence="9 12" id="KW-0456">Lyase</keyword>
<feature type="active site" description="Charge relay system; for autoendoproteolytic cleavage activity" evidence="12">
    <location>
        <position position="268"/>
    </location>
</feature>
<comment type="caution">
    <text evidence="13">The sequence shown here is derived from an EMBL/GenBank/DDBJ whole genome shotgun (WGS) entry which is preliminary data.</text>
</comment>
<dbReference type="GO" id="GO:0005743">
    <property type="term" value="C:mitochondrial inner membrane"/>
    <property type="evidence" value="ECO:0007669"/>
    <property type="project" value="UniProtKB-SubCell"/>
</dbReference>
<keyword evidence="4 12" id="KW-0210">Decarboxylase</keyword>
<feature type="chain" id="PRO_5044512995" description="Phosphatidylserine decarboxylase 1 alpha chain" evidence="12">
    <location>
        <begin position="380"/>
        <end position="423"/>
    </location>
</feature>
<evidence type="ECO:0000256" key="5">
    <source>
        <dbReference type="ARBA" id="ARBA00022989"/>
    </source>
</evidence>
<evidence type="ECO:0000313" key="14">
    <source>
        <dbReference type="Proteomes" id="UP001604336"/>
    </source>
</evidence>
<reference evidence="14" key="1">
    <citation type="submission" date="2024-07" db="EMBL/GenBank/DDBJ databases">
        <title>Two chromosome-level genome assemblies of Korean endemic species Abeliophyllum distichum and Forsythia ovata (Oleaceae).</title>
        <authorList>
            <person name="Jang H."/>
        </authorList>
    </citation>
    <scope>NUCLEOTIDE SEQUENCE [LARGE SCALE GENOMIC DNA]</scope>
</reference>
<evidence type="ECO:0000256" key="1">
    <source>
        <dbReference type="ARBA" id="ARBA00005189"/>
    </source>
</evidence>
<keyword evidence="10 12" id="KW-1208">Phospholipid metabolism</keyword>
<comment type="pathway">
    <text evidence="12">Phospholipid metabolism; phosphatidylethanolamine biosynthesis; phosphatidylethanolamine from CDP-diacylglycerol: step 2/2.</text>
</comment>
<evidence type="ECO:0000313" key="13">
    <source>
        <dbReference type="EMBL" id="KAL2472063.1"/>
    </source>
</evidence>
<keyword evidence="5 12" id="KW-1133">Transmembrane helix</keyword>
<keyword evidence="3 12" id="KW-0812">Transmembrane</keyword>
<keyword evidence="2 12" id="KW-0444">Lipid biosynthesis</keyword>
<comment type="function">
    <text evidence="12">Catalyzes the formation of phosphatidylethanolamine (PtdEtn) from phosphatidylserine (PtdSer). Plays a central role in phospholipid metabolism and in the interorganelle trafficking of phosphatidylserine.</text>
</comment>
<name>A0ABD1Q792_9LAMI</name>
<keyword evidence="6 12" id="KW-0443">Lipid metabolism</keyword>
<keyword evidence="12" id="KW-0999">Mitochondrion inner membrane</keyword>
<keyword evidence="12" id="KW-0865">Zymogen</keyword>
<evidence type="ECO:0000256" key="9">
    <source>
        <dbReference type="ARBA" id="ARBA00023239"/>
    </source>
</evidence>
<dbReference type="GO" id="GO:0004609">
    <property type="term" value="F:phosphatidylserine decarboxylase activity"/>
    <property type="evidence" value="ECO:0007669"/>
    <property type="project" value="UniProtKB-UniRule"/>
</dbReference>
<evidence type="ECO:0000256" key="2">
    <source>
        <dbReference type="ARBA" id="ARBA00022516"/>
    </source>
</evidence>
<evidence type="ECO:0000256" key="3">
    <source>
        <dbReference type="ARBA" id="ARBA00022692"/>
    </source>
</evidence>
<dbReference type="PANTHER" id="PTHR10067:SF6">
    <property type="entry name" value="PHOSPHATIDYLSERINE DECARBOXYLASE PROENZYME, MITOCHONDRIAL"/>
    <property type="match status" value="1"/>
</dbReference>
<accession>A0ABD1Q792</accession>
<evidence type="ECO:0000256" key="6">
    <source>
        <dbReference type="ARBA" id="ARBA00023098"/>
    </source>
</evidence>
<dbReference type="Proteomes" id="UP001604336">
    <property type="component" value="Unassembled WGS sequence"/>
</dbReference>
<comment type="catalytic activity">
    <reaction evidence="12">
        <text>a 1,2-diacyl-sn-glycero-3-phospho-L-serine + H(+) = a 1,2-diacyl-sn-glycero-3-phosphoethanolamine + CO2</text>
        <dbReference type="Rhea" id="RHEA:20828"/>
        <dbReference type="ChEBI" id="CHEBI:15378"/>
        <dbReference type="ChEBI" id="CHEBI:16526"/>
        <dbReference type="ChEBI" id="CHEBI:57262"/>
        <dbReference type="ChEBI" id="CHEBI:64612"/>
        <dbReference type="EC" id="4.1.1.65"/>
    </reaction>
</comment>
<dbReference type="NCBIfam" id="TIGR00163">
    <property type="entry name" value="PS_decarb"/>
    <property type="match status" value="1"/>
</dbReference>
<sequence length="423" mass="48467">MKWRASRRLPILISNRYISNLYQRQRLHFTTFLRKVQPTKARAYASGGGGANGSNGSSSQGNSFLVPGATVATIVMLGALHGRRMYEDRKIEEARENGVELEFHPDVKASFLRLLPLRSISRFWGSLTSMELPIWLRPYMYKAWAQAFHSNLEEVGLPLEEYASLREFFVRTLKEGSRTIDSDPYCLVSPVDGIVLRFGELRGAGAMIEQRIQEKKMVRKRNTMRDETQRSWWRISLASPKVRDTASPMKGLFYCVIYLKPGDYHRIHSPVDWNVLVRRHFTGHLFPMNERATRTIRNLYIENERVVLEGQWREGFIALAAIGATNIGSIELYIESTLRTNQPRKKLLHPLPPEERVYEPEGTGIMLKKGDEIAAFNMGSTVVLVFQAPIQASTEKSNSSEFKFCVKRGDRIRMGEALGKWHE</sequence>
<feature type="active site" description="Schiff-base intermediate with substrate; via pyruvic acid; for decarboxylase activity" evidence="12">
    <location>
        <position position="380"/>
    </location>
</feature>
<protein>
    <recommendedName>
        <fullName evidence="12">Phosphatidylserine decarboxylase proenzyme 1, mitochondrial</fullName>
        <ecNumber evidence="12">4.1.1.65</ecNumber>
    </recommendedName>
    <component>
        <recommendedName>
            <fullName evidence="12">Phosphatidylserine decarboxylase 1 beta chain</fullName>
        </recommendedName>
    </component>
    <component>
        <recommendedName>
            <fullName evidence="12">Phosphatidylserine decarboxylase 1 alpha chain</fullName>
        </recommendedName>
    </component>
</protein>
<evidence type="ECO:0000256" key="10">
    <source>
        <dbReference type="ARBA" id="ARBA00023264"/>
    </source>
</evidence>
<dbReference type="HAMAP" id="MF_03208">
    <property type="entry name" value="PS_decarb_PSD_B_type1_euk"/>
    <property type="match status" value="1"/>
</dbReference>
<feature type="active site" description="Charge relay system; for autoendoproteolytic cleavage activity" evidence="12">
    <location>
        <position position="380"/>
    </location>
</feature>
<dbReference type="InterPro" id="IPR033661">
    <property type="entry name" value="PSD_type1_euk"/>
</dbReference>
<organism evidence="13 14">
    <name type="scientific">Abeliophyllum distichum</name>
    <dbReference type="NCBI Taxonomy" id="126358"/>
    <lineage>
        <taxon>Eukaryota</taxon>
        <taxon>Viridiplantae</taxon>
        <taxon>Streptophyta</taxon>
        <taxon>Embryophyta</taxon>
        <taxon>Tracheophyta</taxon>
        <taxon>Spermatophyta</taxon>
        <taxon>Magnoliopsida</taxon>
        <taxon>eudicotyledons</taxon>
        <taxon>Gunneridae</taxon>
        <taxon>Pentapetalae</taxon>
        <taxon>asterids</taxon>
        <taxon>lamiids</taxon>
        <taxon>Lamiales</taxon>
        <taxon>Oleaceae</taxon>
        <taxon>Forsythieae</taxon>
        <taxon>Abeliophyllum</taxon>
    </lineage>
</organism>
<keyword evidence="7 12" id="KW-0472">Membrane</keyword>
<evidence type="ECO:0000256" key="8">
    <source>
        <dbReference type="ARBA" id="ARBA00023209"/>
    </source>
</evidence>
<feature type="modified residue" description="Pyruvic acid (Ser); by autocatalysis" evidence="12">
    <location>
        <position position="380"/>
    </location>
</feature>
<comment type="subcellular location">
    <molecule>Phosphatidylserine decarboxylase 1 beta chain</molecule>
    <subcellularLocation>
        <location evidence="12">Mitochondrion inner membrane</location>
        <topology evidence="12">Single-pass membrane protein</topology>
        <orientation evidence="12">Intermembrane side</orientation>
    </subcellularLocation>
</comment>
<comment type="subunit">
    <text evidence="12">Heterodimer of a large membrane-associated beta subunit and a small pyruvoyl-containing alpha subunit.</text>
</comment>
<evidence type="ECO:0000256" key="4">
    <source>
        <dbReference type="ARBA" id="ARBA00022793"/>
    </source>
</evidence>
<feature type="site" description="Cleavage (non-hydrolytic); by autocatalysis" evidence="12">
    <location>
        <begin position="379"/>
        <end position="380"/>
    </location>
</feature>
<comment type="subcellular location">
    <molecule>Phosphatidylserine decarboxylase 1 alpha chain</molecule>
    <subcellularLocation>
        <location evidence="12">Mitochondrion inner membrane</location>
        <topology evidence="12">Peripheral membrane protein</topology>
        <orientation evidence="12">Intermembrane side</orientation>
    </subcellularLocation>
    <text evidence="12">Anchored to the mitochondrial inner membrane through its interaction with the integral membrane beta chain.</text>
</comment>
<dbReference type="GO" id="GO:0016540">
    <property type="term" value="P:protein autoprocessing"/>
    <property type="evidence" value="ECO:0007669"/>
    <property type="project" value="UniProtKB-UniRule"/>
</dbReference>
<comment type="PTM">
    <text evidence="12">Is synthesized initially as an inactive proenzyme. Formation of the active enzyme involves a self-maturation process in which the active site pyruvoyl group is generated from an internal serine residue via an autocatalytic post-translational modification. Two non-identical subunits are generated from the proenzyme in this reaction, and the pyruvate is formed at the N-terminus of the alpha chain, which is derived from the carboxyl end of the proenzyme. The autoendoproteolytic cleavage occurs by a canonical serine protease mechanism, in which the side chain hydroxyl group of the serine supplies its oxygen atom to form the C-terminus of the beta chain, while the remainder of the serine residue undergoes an oxidative deamination to produce ammonia and the pyruvoyl prosthetic group on the alpha chain. During this reaction, the Ser that is part of the protease active site of the proenzyme becomes the pyruvoyl prosthetic group, which constitutes an essential element of the active site of the mature decarboxylase.</text>
</comment>
<dbReference type="AlphaFoldDB" id="A0ABD1Q792"/>
<dbReference type="PANTHER" id="PTHR10067">
    <property type="entry name" value="PHOSPHATIDYLSERINE DECARBOXYLASE"/>
    <property type="match status" value="1"/>
</dbReference>
<feature type="topological domain" description="Mitochondrial intermembrane" evidence="12">
    <location>
        <begin position="87"/>
        <end position="423"/>
    </location>
</feature>
<evidence type="ECO:0000256" key="11">
    <source>
        <dbReference type="ARBA" id="ARBA00023317"/>
    </source>
</evidence>